<evidence type="ECO:0000313" key="1">
    <source>
        <dbReference type="EMBL" id="KAF7398236.1"/>
    </source>
</evidence>
<name>A0A834K6K1_VESPE</name>
<protein>
    <submittedName>
        <fullName evidence="1">Uncharacterized protein</fullName>
    </submittedName>
</protein>
<dbReference type="EMBL" id="JACSDY010000019">
    <property type="protein sequence ID" value="KAF7398236.1"/>
    <property type="molecule type" value="Genomic_DNA"/>
</dbReference>
<dbReference type="AlphaFoldDB" id="A0A834K6K1"/>
<proteinExistence type="predicted"/>
<dbReference type="Proteomes" id="UP000600918">
    <property type="component" value="Unassembled WGS sequence"/>
</dbReference>
<gene>
    <name evidence="1" type="ORF">H0235_016244</name>
</gene>
<sequence>MSVACLPRVTSFPDIECPSVDVSDIAQASIPFHNEPNRTTSPYMDIDSAVATAAPFQLGNYRLTTHQVNPLPTHSNLLMKFSPLTDWLGSMAGWLAGRQQGRS</sequence>
<accession>A0A834K6K1</accession>
<evidence type="ECO:0000313" key="2">
    <source>
        <dbReference type="Proteomes" id="UP000600918"/>
    </source>
</evidence>
<keyword evidence="2" id="KW-1185">Reference proteome</keyword>
<reference evidence="1" key="1">
    <citation type="journal article" date="2020" name="G3 (Bethesda)">
        <title>High-Quality Assemblies for Three Invasive Social Wasps from the &lt;i&gt;Vespula&lt;/i&gt; Genus.</title>
        <authorList>
            <person name="Harrop T.W.R."/>
            <person name="Guhlin J."/>
            <person name="McLaughlin G.M."/>
            <person name="Permina E."/>
            <person name="Stockwell P."/>
            <person name="Gilligan J."/>
            <person name="Le Lec M.F."/>
            <person name="Gruber M.A.M."/>
            <person name="Quinn O."/>
            <person name="Lovegrove M."/>
            <person name="Duncan E.J."/>
            <person name="Remnant E.J."/>
            <person name="Van Eeckhoven J."/>
            <person name="Graham B."/>
            <person name="Knapp R.A."/>
            <person name="Langford K.W."/>
            <person name="Kronenberg Z."/>
            <person name="Press M.O."/>
            <person name="Eacker S.M."/>
            <person name="Wilson-Rankin E.E."/>
            <person name="Purcell J."/>
            <person name="Lester P.J."/>
            <person name="Dearden P.K."/>
        </authorList>
    </citation>
    <scope>NUCLEOTIDE SEQUENCE</scope>
    <source>
        <strain evidence="1">Volc-1</strain>
    </source>
</reference>
<comment type="caution">
    <text evidence="1">The sequence shown here is derived from an EMBL/GenBank/DDBJ whole genome shotgun (WGS) entry which is preliminary data.</text>
</comment>
<organism evidence="1 2">
    <name type="scientific">Vespula pensylvanica</name>
    <name type="common">Western yellow jacket</name>
    <name type="synonym">Wasp</name>
    <dbReference type="NCBI Taxonomy" id="30213"/>
    <lineage>
        <taxon>Eukaryota</taxon>
        <taxon>Metazoa</taxon>
        <taxon>Ecdysozoa</taxon>
        <taxon>Arthropoda</taxon>
        <taxon>Hexapoda</taxon>
        <taxon>Insecta</taxon>
        <taxon>Pterygota</taxon>
        <taxon>Neoptera</taxon>
        <taxon>Endopterygota</taxon>
        <taxon>Hymenoptera</taxon>
        <taxon>Apocrita</taxon>
        <taxon>Aculeata</taxon>
        <taxon>Vespoidea</taxon>
        <taxon>Vespidae</taxon>
        <taxon>Vespinae</taxon>
        <taxon>Vespula</taxon>
    </lineage>
</organism>